<evidence type="ECO:0000256" key="7">
    <source>
        <dbReference type="ARBA" id="ARBA00023136"/>
    </source>
</evidence>
<keyword evidence="3" id="KW-1003">Cell membrane</keyword>
<dbReference type="InParanoid" id="A0A0D2JEC3"/>
<feature type="transmembrane region" description="Helical" evidence="9">
    <location>
        <begin position="21"/>
        <end position="42"/>
    </location>
</feature>
<dbReference type="RefSeq" id="WP_044348908.1">
    <property type="nucleotide sequence ID" value="NZ_AZAC01000014.1"/>
</dbReference>
<dbReference type="GO" id="GO:0005886">
    <property type="term" value="C:plasma membrane"/>
    <property type="evidence" value="ECO:0007669"/>
    <property type="project" value="UniProtKB-SubCell"/>
</dbReference>
<evidence type="ECO:0000256" key="3">
    <source>
        <dbReference type="ARBA" id="ARBA00022475"/>
    </source>
</evidence>
<dbReference type="InterPro" id="IPR055348">
    <property type="entry name" value="DctQ"/>
</dbReference>
<comment type="subcellular location">
    <subcellularLocation>
        <location evidence="1">Cell inner membrane</location>
        <topology evidence="1">Multi-pass membrane protein</topology>
    </subcellularLocation>
</comment>
<accession>A0A0D2JEC3</accession>
<keyword evidence="2" id="KW-0813">Transport</keyword>
<name>A0A0D2JEC3_9BACT</name>
<dbReference type="AlphaFoldDB" id="A0A0D2JEC3"/>
<evidence type="ECO:0000256" key="1">
    <source>
        <dbReference type="ARBA" id="ARBA00004429"/>
    </source>
</evidence>
<organism evidence="11 12">
    <name type="scientific">Dethiosulfatarculus sandiegensis</name>
    <dbReference type="NCBI Taxonomy" id="1429043"/>
    <lineage>
        <taxon>Bacteria</taxon>
        <taxon>Pseudomonadati</taxon>
        <taxon>Thermodesulfobacteriota</taxon>
        <taxon>Desulfarculia</taxon>
        <taxon>Desulfarculales</taxon>
        <taxon>Desulfarculaceae</taxon>
        <taxon>Dethiosulfatarculus</taxon>
    </lineage>
</organism>
<comment type="caution">
    <text evidence="11">The sequence shown here is derived from an EMBL/GenBank/DDBJ whole genome shotgun (WGS) entry which is preliminary data.</text>
</comment>
<dbReference type="EMBL" id="AZAC01000014">
    <property type="protein sequence ID" value="KIX13971.1"/>
    <property type="molecule type" value="Genomic_DNA"/>
</dbReference>
<evidence type="ECO:0000256" key="9">
    <source>
        <dbReference type="SAM" id="Phobius"/>
    </source>
</evidence>
<keyword evidence="6 9" id="KW-1133">Transmembrane helix</keyword>
<dbReference type="PANTHER" id="PTHR35011:SF2">
    <property type="entry name" value="2,3-DIKETO-L-GULONATE TRAP TRANSPORTER SMALL PERMEASE PROTEIN YIAM"/>
    <property type="match status" value="1"/>
</dbReference>
<evidence type="ECO:0000256" key="8">
    <source>
        <dbReference type="ARBA" id="ARBA00038436"/>
    </source>
</evidence>
<feature type="domain" description="Tripartite ATP-independent periplasmic transporters DctQ component" evidence="10">
    <location>
        <begin position="32"/>
        <end position="162"/>
    </location>
</feature>
<reference evidence="11 12" key="1">
    <citation type="submission" date="2013-11" db="EMBL/GenBank/DDBJ databases">
        <title>Metagenomic analysis of a methanogenic consortium involved in long chain n-alkane degradation.</title>
        <authorList>
            <person name="Davidova I.A."/>
            <person name="Callaghan A.V."/>
            <person name="Wawrik B."/>
            <person name="Pruitt S."/>
            <person name="Marks C."/>
            <person name="Duncan K.E."/>
            <person name="Suflita J.M."/>
        </authorList>
    </citation>
    <scope>NUCLEOTIDE SEQUENCE [LARGE SCALE GENOMIC DNA]</scope>
    <source>
        <strain evidence="11 12">SPR</strain>
    </source>
</reference>
<keyword evidence="12" id="KW-1185">Reference proteome</keyword>
<keyword evidence="5 9" id="KW-0812">Transmembrane</keyword>
<dbReference type="GO" id="GO:0015740">
    <property type="term" value="P:C4-dicarboxylate transport"/>
    <property type="evidence" value="ECO:0007669"/>
    <property type="project" value="TreeGrafter"/>
</dbReference>
<dbReference type="Pfam" id="PF04290">
    <property type="entry name" value="DctQ"/>
    <property type="match status" value="1"/>
</dbReference>
<evidence type="ECO:0000256" key="2">
    <source>
        <dbReference type="ARBA" id="ARBA00022448"/>
    </source>
</evidence>
<gene>
    <name evidence="11" type="ORF">X474_12685</name>
</gene>
<proteinExistence type="inferred from homology"/>
<feature type="transmembrane region" description="Helical" evidence="9">
    <location>
        <begin position="54"/>
        <end position="72"/>
    </location>
</feature>
<evidence type="ECO:0000313" key="12">
    <source>
        <dbReference type="Proteomes" id="UP000032233"/>
    </source>
</evidence>
<comment type="similarity">
    <text evidence="8">Belongs to the TRAP transporter small permease family.</text>
</comment>
<evidence type="ECO:0000313" key="11">
    <source>
        <dbReference type="EMBL" id="KIX13971.1"/>
    </source>
</evidence>
<dbReference type="PANTHER" id="PTHR35011">
    <property type="entry name" value="2,3-DIKETO-L-GULONATE TRAP TRANSPORTER SMALL PERMEASE PROTEIN YIAM"/>
    <property type="match status" value="1"/>
</dbReference>
<evidence type="ECO:0000256" key="4">
    <source>
        <dbReference type="ARBA" id="ARBA00022519"/>
    </source>
</evidence>
<evidence type="ECO:0000256" key="5">
    <source>
        <dbReference type="ARBA" id="ARBA00022692"/>
    </source>
</evidence>
<evidence type="ECO:0000256" key="6">
    <source>
        <dbReference type="ARBA" id="ARBA00022989"/>
    </source>
</evidence>
<protein>
    <recommendedName>
        <fullName evidence="10">Tripartite ATP-independent periplasmic transporters DctQ component domain-containing protein</fullName>
    </recommendedName>
</protein>
<evidence type="ECO:0000259" key="10">
    <source>
        <dbReference type="Pfam" id="PF04290"/>
    </source>
</evidence>
<dbReference type="STRING" id="1429043.X474_12685"/>
<feature type="transmembrane region" description="Helical" evidence="9">
    <location>
        <begin position="93"/>
        <end position="116"/>
    </location>
</feature>
<feature type="transmembrane region" description="Helical" evidence="9">
    <location>
        <begin position="136"/>
        <end position="154"/>
    </location>
</feature>
<sequence>MSASVNILNKVDRFLAGSMKTIIIAVIVMATFTMFLQVISRYVFQVAISGLDELAGHTAVWLYLMGAAYGTYERTHIKADMMHLFVKSPRVLQVIRAAAAAVSVVISCYMTTWAFGYIKWSILKHEVTPTLRLPTVIFQLPILIGAFLMVVYFLREFIDILRRGPQVSPVSEQEG</sequence>
<keyword evidence="7 9" id="KW-0472">Membrane</keyword>
<dbReference type="GO" id="GO:0022857">
    <property type="term" value="F:transmembrane transporter activity"/>
    <property type="evidence" value="ECO:0007669"/>
    <property type="project" value="TreeGrafter"/>
</dbReference>
<dbReference type="InterPro" id="IPR007387">
    <property type="entry name" value="TRAP_DctQ"/>
</dbReference>
<keyword evidence="4" id="KW-0997">Cell inner membrane</keyword>
<dbReference type="OrthoDB" id="4964541at2"/>
<dbReference type="Proteomes" id="UP000032233">
    <property type="component" value="Unassembled WGS sequence"/>
</dbReference>